<dbReference type="CDD" id="cd14014">
    <property type="entry name" value="STKc_PknB_like"/>
    <property type="match status" value="1"/>
</dbReference>
<feature type="domain" description="Protein kinase" evidence="10">
    <location>
        <begin position="15"/>
        <end position="288"/>
    </location>
</feature>
<dbReference type="PANTHER" id="PTHR43289:SF6">
    <property type="entry name" value="SERINE_THREONINE-PROTEIN KINASE NEKL-3"/>
    <property type="match status" value="1"/>
</dbReference>
<feature type="compositionally biased region" description="Pro residues" evidence="8">
    <location>
        <begin position="310"/>
        <end position="336"/>
    </location>
</feature>
<keyword evidence="4 7" id="KW-0547">Nucleotide-binding</keyword>
<feature type="binding site" evidence="7">
    <location>
        <position position="44"/>
    </location>
    <ligand>
        <name>ATP</name>
        <dbReference type="ChEBI" id="CHEBI:30616"/>
    </ligand>
</feature>
<proteinExistence type="predicted"/>
<keyword evidence="12" id="KW-1185">Reference proteome</keyword>
<dbReference type="Gene3D" id="3.30.200.20">
    <property type="entry name" value="Phosphorylase Kinase, domain 1"/>
    <property type="match status" value="1"/>
</dbReference>
<evidence type="ECO:0000256" key="3">
    <source>
        <dbReference type="ARBA" id="ARBA00022679"/>
    </source>
</evidence>
<keyword evidence="9" id="KW-1133">Transmembrane helix</keyword>
<dbReference type="EMBL" id="BMVO01000008">
    <property type="protein sequence ID" value="GHB05767.1"/>
    <property type="molecule type" value="Genomic_DNA"/>
</dbReference>
<comment type="caution">
    <text evidence="11">The sequence shown here is derived from an EMBL/GenBank/DDBJ whole genome shotgun (WGS) entry which is preliminary data.</text>
</comment>
<keyword evidence="2" id="KW-0723">Serine/threonine-protein kinase</keyword>
<dbReference type="PROSITE" id="PS50011">
    <property type="entry name" value="PROTEIN_KINASE_DOM"/>
    <property type="match status" value="1"/>
</dbReference>
<keyword evidence="9" id="KW-0472">Membrane</keyword>
<evidence type="ECO:0000259" key="10">
    <source>
        <dbReference type="PROSITE" id="PS50011"/>
    </source>
</evidence>
<sequence length="575" mass="61453">MNTKEAGRRLIDGRFELLARLGSGGMGTVWRARDVVLHREVALKEVRSPDPAAAEADPARARVLSERVLREARALARLAHPHVVTIHHIVDSSDGPHPWIVMELVPGQSLHERLAQGPLSVTEALVVGRGVLSALRAAHGAGIHHRDVKPANVLLRPDGSPVLTDFGIAVLRESTSLTATGDLIGSPEYIAPERIRGEEGNPASDLWSLGMLLYTAVEGWHPLRRETSLSTLVAVLDEPVPAPVRSGPLTPVLTALLTRDTAARPDAARLERMFTDAGRGADACHPTAAPRPPQPAVPQADTVHDAPAAHPAPPWPSSPPPSTAPPSGFGPPPVPGTVPDLSSHHGSSRPRRNRWAVPALTAAVLVAALATLVSALPLDSGLFRADRKENPASTTGATGGKDTAKTTDPKATEQPAQASLPPSKQTKNLLTPKRVREAITALKAETRTTKFFEFTVYEEYAIANVPVPGSRTKYDRFVYRNGYAAKEGPGGTVIGGDEAPIDISEVDWDKLPALFRKADQELGIPEPTMRYVVLRRPVFESVPTVNIYFTDEYSSSGYLAADFDGAVLNIHAADG</sequence>
<feature type="region of interest" description="Disordered" evidence="8">
    <location>
        <begin position="387"/>
        <end position="429"/>
    </location>
</feature>
<evidence type="ECO:0000256" key="9">
    <source>
        <dbReference type="SAM" id="Phobius"/>
    </source>
</evidence>
<dbReference type="InterPro" id="IPR008271">
    <property type="entry name" value="Ser/Thr_kinase_AS"/>
</dbReference>
<name>A0ABQ3DMX2_9ACTN</name>
<dbReference type="Gene3D" id="1.10.510.10">
    <property type="entry name" value="Transferase(Phosphotransferase) domain 1"/>
    <property type="match status" value="1"/>
</dbReference>
<feature type="transmembrane region" description="Helical" evidence="9">
    <location>
        <begin position="355"/>
        <end position="378"/>
    </location>
</feature>
<dbReference type="PROSITE" id="PS00108">
    <property type="entry name" value="PROTEIN_KINASE_ST"/>
    <property type="match status" value="1"/>
</dbReference>
<dbReference type="Pfam" id="PF00069">
    <property type="entry name" value="Pkinase"/>
    <property type="match status" value="1"/>
</dbReference>
<dbReference type="RefSeq" id="WP_229843526.1">
    <property type="nucleotide sequence ID" value="NZ_BMVO01000008.1"/>
</dbReference>
<accession>A0ABQ3DMX2</accession>
<dbReference type="InterPro" id="IPR000719">
    <property type="entry name" value="Prot_kinase_dom"/>
</dbReference>
<dbReference type="SUPFAM" id="SSF56112">
    <property type="entry name" value="Protein kinase-like (PK-like)"/>
    <property type="match status" value="1"/>
</dbReference>
<feature type="compositionally biased region" description="Polar residues" evidence="8">
    <location>
        <begin position="414"/>
        <end position="429"/>
    </location>
</feature>
<protein>
    <recommendedName>
        <fullName evidence="1">non-specific serine/threonine protein kinase</fullName>
        <ecNumber evidence="1">2.7.11.1</ecNumber>
    </recommendedName>
</protein>
<evidence type="ECO:0000256" key="7">
    <source>
        <dbReference type="PROSITE-ProRule" id="PRU10141"/>
    </source>
</evidence>
<dbReference type="PANTHER" id="PTHR43289">
    <property type="entry name" value="MITOGEN-ACTIVATED PROTEIN KINASE KINASE KINASE 20-RELATED"/>
    <property type="match status" value="1"/>
</dbReference>
<evidence type="ECO:0000256" key="1">
    <source>
        <dbReference type="ARBA" id="ARBA00012513"/>
    </source>
</evidence>
<keyword evidence="3" id="KW-0808">Transferase</keyword>
<keyword evidence="9" id="KW-0812">Transmembrane</keyword>
<dbReference type="Proteomes" id="UP000599437">
    <property type="component" value="Unassembled WGS sequence"/>
</dbReference>
<feature type="compositionally biased region" description="Low complexity" evidence="8">
    <location>
        <begin position="297"/>
        <end position="309"/>
    </location>
</feature>
<dbReference type="PROSITE" id="PS00107">
    <property type="entry name" value="PROTEIN_KINASE_ATP"/>
    <property type="match status" value="1"/>
</dbReference>
<evidence type="ECO:0000256" key="2">
    <source>
        <dbReference type="ARBA" id="ARBA00022527"/>
    </source>
</evidence>
<dbReference type="EC" id="2.7.11.1" evidence="1"/>
<feature type="compositionally biased region" description="Basic and acidic residues" evidence="8">
    <location>
        <begin position="402"/>
        <end position="411"/>
    </location>
</feature>
<dbReference type="InterPro" id="IPR011009">
    <property type="entry name" value="Kinase-like_dom_sf"/>
</dbReference>
<evidence type="ECO:0000256" key="5">
    <source>
        <dbReference type="ARBA" id="ARBA00022777"/>
    </source>
</evidence>
<evidence type="ECO:0000256" key="6">
    <source>
        <dbReference type="ARBA" id="ARBA00022840"/>
    </source>
</evidence>
<keyword evidence="6 7" id="KW-0067">ATP-binding</keyword>
<gene>
    <name evidence="11" type="ORF">GCM10010346_31160</name>
</gene>
<reference evidence="12" key="1">
    <citation type="journal article" date="2019" name="Int. J. Syst. Evol. Microbiol.">
        <title>The Global Catalogue of Microorganisms (GCM) 10K type strain sequencing project: providing services to taxonomists for standard genome sequencing and annotation.</title>
        <authorList>
            <consortium name="The Broad Institute Genomics Platform"/>
            <consortium name="The Broad Institute Genome Sequencing Center for Infectious Disease"/>
            <person name="Wu L."/>
            <person name="Ma J."/>
        </authorList>
    </citation>
    <scope>NUCLEOTIDE SEQUENCE [LARGE SCALE GENOMIC DNA]</scope>
    <source>
        <strain evidence="12">JCM 4737</strain>
    </source>
</reference>
<organism evidence="11 12">
    <name type="scientific">Streptomyces chryseus</name>
    <dbReference type="NCBI Taxonomy" id="68186"/>
    <lineage>
        <taxon>Bacteria</taxon>
        <taxon>Bacillati</taxon>
        <taxon>Actinomycetota</taxon>
        <taxon>Actinomycetes</taxon>
        <taxon>Kitasatosporales</taxon>
        <taxon>Streptomycetaceae</taxon>
        <taxon>Streptomyces</taxon>
    </lineage>
</organism>
<dbReference type="InterPro" id="IPR017441">
    <property type="entry name" value="Protein_kinase_ATP_BS"/>
</dbReference>
<evidence type="ECO:0000256" key="4">
    <source>
        <dbReference type="ARBA" id="ARBA00022741"/>
    </source>
</evidence>
<evidence type="ECO:0000256" key="8">
    <source>
        <dbReference type="SAM" id="MobiDB-lite"/>
    </source>
</evidence>
<evidence type="ECO:0000313" key="11">
    <source>
        <dbReference type="EMBL" id="GHB05767.1"/>
    </source>
</evidence>
<evidence type="ECO:0000313" key="12">
    <source>
        <dbReference type="Proteomes" id="UP000599437"/>
    </source>
</evidence>
<dbReference type="SMART" id="SM00220">
    <property type="entry name" value="S_TKc"/>
    <property type="match status" value="1"/>
</dbReference>
<feature type="region of interest" description="Disordered" evidence="8">
    <location>
        <begin position="279"/>
        <end position="352"/>
    </location>
</feature>
<keyword evidence="5" id="KW-0418">Kinase</keyword>